<evidence type="ECO:0000256" key="2">
    <source>
        <dbReference type="ARBA" id="ARBA00022695"/>
    </source>
</evidence>
<dbReference type="InterPro" id="IPR050065">
    <property type="entry name" value="GlmU-like"/>
</dbReference>
<dbReference type="STRING" id="1817824.A2751_03715"/>
<accession>A0A1F5NKK7</accession>
<dbReference type="InterPro" id="IPR029044">
    <property type="entry name" value="Nucleotide-diphossugar_trans"/>
</dbReference>
<dbReference type="PANTHER" id="PTHR43584">
    <property type="entry name" value="NUCLEOTIDYL TRANSFERASE"/>
    <property type="match status" value="1"/>
</dbReference>
<comment type="caution">
    <text evidence="4">The sequence shown here is derived from an EMBL/GenBank/DDBJ whole genome shotgun (WGS) entry which is preliminary data.</text>
</comment>
<keyword evidence="1" id="KW-0808">Transferase</keyword>
<evidence type="ECO:0000259" key="3">
    <source>
        <dbReference type="Pfam" id="PF00483"/>
    </source>
</evidence>
<dbReference type="AlphaFoldDB" id="A0A1F5NKK7"/>
<sequence>MQAVILAAGFGTRMGELTKTTPKPLLKIGNKTILEHNLEQLPEEIEEVILVTGYLGGQIKKAIGNNFAGKKITYVDQKELKGTAHALYQSKDLIRGRFLVLMGDDLYHKRDLEKLIKYPLAILVWQLQNGESGEDRHAIVKVDEAGELSDIVERQPAREGSLVNTAAYILNQNYFNYPLVGAGIPAKEFGLPQTFLQMVRDGAKFAVVPAEKWHKVASPEDLKL</sequence>
<feature type="domain" description="Nucleotidyl transferase" evidence="3">
    <location>
        <begin position="3"/>
        <end position="179"/>
    </location>
</feature>
<dbReference type="CDD" id="cd04181">
    <property type="entry name" value="NTP_transferase"/>
    <property type="match status" value="1"/>
</dbReference>
<dbReference type="InterPro" id="IPR005835">
    <property type="entry name" value="NTP_transferase_dom"/>
</dbReference>
<evidence type="ECO:0000313" key="4">
    <source>
        <dbReference type="EMBL" id="OGE78236.1"/>
    </source>
</evidence>
<dbReference type="PANTHER" id="PTHR43584:SF8">
    <property type="entry name" value="N-ACETYLMURAMATE ALPHA-1-PHOSPHATE URIDYLYLTRANSFERASE"/>
    <property type="match status" value="1"/>
</dbReference>
<evidence type="ECO:0000313" key="5">
    <source>
        <dbReference type="Proteomes" id="UP000176864"/>
    </source>
</evidence>
<dbReference type="Proteomes" id="UP000176864">
    <property type="component" value="Unassembled WGS sequence"/>
</dbReference>
<name>A0A1F5NKK7_9BACT</name>
<gene>
    <name evidence="4" type="ORF">A2751_03715</name>
</gene>
<dbReference type="GO" id="GO:0016779">
    <property type="term" value="F:nucleotidyltransferase activity"/>
    <property type="evidence" value="ECO:0007669"/>
    <property type="project" value="UniProtKB-KW"/>
</dbReference>
<dbReference type="EMBL" id="MFEK01000014">
    <property type="protein sequence ID" value="OGE78236.1"/>
    <property type="molecule type" value="Genomic_DNA"/>
</dbReference>
<dbReference type="SUPFAM" id="SSF53448">
    <property type="entry name" value="Nucleotide-diphospho-sugar transferases"/>
    <property type="match status" value="1"/>
</dbReference>
<proteinExistence type="predicted"/>
<reference evidence="4 5" key="1">
    <citation type="journal article" date="2016" name="Nat. Commun.">
        <title>Thousands of microbial genomes shed light on interconnected biogeochemical processes in an aquifer system.</title>
        <authorList>
            <person name="Anantharaman K."/>
            <person name="Brown C.T."/>
            <person name="Hug L.A."/>
            <person name="Sharon I."/>
            <person name="Castelle C.J."/>
            <person name="Probst A.J."/>
            <person name="Thomas B.C."/>
            <person name="Singh A."/>
            <person name="Wilkins M.J."/>
            <person name="Karaoz U."/>
            <person name="Brodie E.L."/>
            <person name="Williams K.H."/>
            <person name="Hubbard S.S."/>
            <person name="Banfield J.F."/>
        </authorList>
    </citation>
    <scope>NUCLEOTIDE SEQUENCE [LARGE SCALE GENOMIC DNA]</scope>
</reference>
<organism evidence="4 5">
    <name type="scientific">Candidatus Doudnabacteria bacterium RIFCSPHIGHO2_01_FULL_46_14</name>
    <dbReference type="NCBI Taxonomy" id="1817824"/>
    <lineage>
        <taxon>Bacteria</taxon>
        <taxon>Candidatus Doudnaibacteriota</taxon>
    </lineage>
</organism>
<protein>
    <recommendedName>
        <fullName evidence="3">Nucleotidyl transferase domain-containing protein</fullName>
    </recommendedName>
</protein>
<dbReference type="Pfam" id="PF00483">
    <property type="entry name" value="NTP_transferase"/>
    <property type="match status" value="1"/>
</dbReference>
<keyword evidence="2" id="KW-0548">Nucleotidyltransferase</keyword>
<evidence type="ECO:0000256" key="1">
    <source>
        <dbReference type="ARBA" id="ARBA00022679"/>
    </source>
</evidence>
<dbReference type="Gene3D" id="3.90.550.10">
    <property type="entry name" value="Spore Coat Polysaccharide Biosynthesis Protein SpsA, Chain A"/>
    <property type="match status" value="1"/>
</dbReference>